<dbReference type="RefSeq" id="WP_264371860.1">
    <property type="nucleotide sequence ID" value="NZ_BDLU01000071.1"/>
</dbReference>
<evidence type="ECO:0000313" key="2">
    <source>
        <dbReference type="EMBL" id="GCE85199.1"/>
    </source>
</evidence>
<protein>
    <recommendedName>
        <fullName evidence="1">ISXO2-like transposase domain-containing protein</fullName>
    </recommendedName>
</protein>
<dbReference type="InterPro" id="IPR024445">
    <property type="entry name" value="Tnp_ISXO2-like"/>
</dbReference>
<reference evidence="3" key="1">
    <citation type="submission" date="2017-01" db="EMBL/GenBank/DDBJ databases">
        <title>Komagataeibacter sp. MSKU9 whole genome sequencing project.</title>
        <authorList>
            <person name="Matsutani M."/>
            <person name="Naloka K."/>
            <person name="Theeragool G."/>
            <person name="Yakushi T."/>
            <person name="Matsushita K."/>
        </authorList>
    </citation>
    <scope>NUCLEOTIDE SEQUENCE [LARGE SCALE GENOMIC DNA]</scope>
    <source>
        <strain evidence="3">MSKU9</strain>
    </source>
</reference>
<feature type="domain" description="ISXO2-like transposase" evidence="1">
    <location>
        <begin position="48"/>
        <end position="199"/>
    </location>
</feature>
<dbReference type="SMART" id="SM01126">
    <property type="entry name" value="DDE_Tnp_IS1595"/>
    <property type="match status" value="1"/>
</dbReference>
<dbReference type="EMBL" id="BDLU01000071">
    <property type="protein sequence ID" value="GCE85199.1"/>
    <property type="molecule type" value="Genomic_DNA"/>
</dbReference>
<dbReference type="NCBIfam" id="NF033547">
    <property type="entry name" value="transpos_IS1595"/>
    <property type="match status" value="1"/>
</dbReference>
<sequence>MTSTKQGVSAIELGRRLGVSYPTAWYPAKRLRRAMTERETRYLLGGSGLDGAPVVVEADDVYLGGERNQGSGPGGKTRMIAATERYDDGRMGHVAMRMVAGFTSRAVRAFADTCLTATVRVHTDGLKAFLAFGTPARSHVVTVSGSKRPSRQRTAPFHGLNTAIANLSTALKATHKAIAPQHTSDYLGAFCWTTNRRHNMPGMIHAVCRAVATSSILTRHRAYDEIPVLLG</sequence>
<name>A0A4P5NU79_9PROT</name>
<comment type="caution">
    <text evidence="2">The sequence shown here is derived from an EMBL/GenBank/DDBJ whole genome shotgun (WGS) entry which is preliminary data.</text>
</comment>
<evidence type="ECO:0000313" key="3">
    <source>
        <dbReference type="Proteomes" id="UP000315095"/>
    </source>
</evidence>
<proteinExistence type="predicted"/>
<organism evidence="2 3">
    <name type="scientific">Komagataeibacter diospyri</name>
    <dbReference type="NCBI Taxonomy" id="1932662"/>
    <lineage>
        <taxon>Bacteria</taxon>
        <taxon>Pseudomonadati</taxon>
        <taxon>Pseudomonadota</taxon>
        <taxon>Alphaproteobacteria</taxon>
        <taxon>Acetobacterales</taxon>
        <taxon>Acetobacteraceae</taxon>
        <taxon>Komagataeibacter</taxon>
    </lineage>
</organism>
<dbReference type="Proteomes" id="UP000315095">
    <property type="component" value="Unassembled WGS sequence"/>
</dbReference>
<keyword evidence="3" id="KW-1185">Reference proteome</keyword>
<accession>A0A4P5NU79</accession>
<evidence type="ECO:0000259" key="1">
    <source>
        <dbReference type="SMART" id="SM01126"/>
    </source>
</evidence>
<dbReference type="AlphaFoldDB" id="A0A4P5NU79"/>
<dbReference type="Pfam" id="PF12762">
    <property type="entry name" value="DDE_Tnp_IS1595"/>
    <property type="match status" value="1"/>
</dbReference>
<gene>
    <name evidence="2" type="ORF">MSKU9_3340</name>
</gene>